<sequence length="160" mass="17772">MLDIRIVGDDVLRQKAKPVRRVNKEIQKLLTEMAETMYEADGIGLAAPQVGVSRRVVVADIGDGLVELVNPEILYREGTQTGFEGCLSIPDLMGEVERAQTIRVTGLDRHGRQVWVECDGLMARCLQHEIDHLDGILFTDLALKVVPRETPVAEDEVVLD</sequence>
<dbReference type="Gene3D" id="3.90.45.10">
    <property type="entry name" value="Peptide deformylase"/>
    <property type="match status" value="1"/>
</dbReference>
<feature type="active site" evidence="3">
    <location>
        <position position="129"/>
    </location>
</feature>
<dbReference type="CDD" id="cd00487">
    <property type="entry name" value="Pep_deformylase"/>
    <property type="match status" value="1"/>
</dbReference>
<dbReference type="NCBIfam" id="TIGR00079">
    <property type="entry name" value="pept_deformyl"/>
    <property type="match status" value="1"/>
</dbReference>
<dbReference type="EC" id="3.5.1.88" evidence="3"/>
<keyword evidence="5" id="KW-1185">Reference proteome</keyword>
<feature type="binding site" evidence="3">
    <location>
        <position position="132"/>
    </location>
    <ligand>
        <name>Fe cation</name>
        <dbReference type="ChEBI" id="CHEBI:24875"/>
    </ligand>
</feature>
<keyword evidence="3" id="KW-0479">Metal-binding</keyword>
<name>A0ABM6RSZ9_9FIRM</name>
<evidence type="ECO:0000256" key="1">
    <source>
        <dbReference type="ARBA" id="ARBA00010759"/>
    </source>
</evidence>
<dbReference type="PIRSF" id="PIRSF004749">
    <property type="entry name" value="Pep_def"/>
    <property type="match status" value="1"/>
</dbReference>
<comment type="similarity">
    <text evidence="1 3">Belongs to the polypeptide deformylase family.</text>
</comment>
<dbReference type="HAMAP" id="MF_00163">
    <property type="entry name" value="Pep_deformylase"/>
    <property type="match status" value="1"/>
</dbReference>
<dbReference type="Proteomes" id="UP000325292">
    <property type="component" value="Chromosome"/>
</dbReference>
<proteinExistence type="inferred from homology"/>
<dbReference type="PANTHER" id="PTHR10458:SF22">
    <property type="entry name" value="PEPTIDE DEFORMYLASE"/>
    <property type="match status" value="1"/>
</dbReference>
<keyword evidence="2 3" id="KW-0408">Iron</keyword>
<dbReference type="InterPro" id="IPR023635">
    <property type="entry name" value="Peptide_deformylase"/>
</dbReference>
<reference evidence="4 5" key="1">
    <citation type="journal article" date="2019" name="Sci. Rep.">
        <title>Sulfobacillus thermotolerans: new insights into resistance and metabolic capacities of acidophilic chemolithotrophs.</title>
        <authorList>
            <person name="Panyushkina A.E."/>
            <person name="Babenko V.V."/>
            <person name="Nikitina A.S."/>
            <person name="Selezneva O.V."/>
            <person name="Tsaplina I.A."/>
            <person name="Letarova M.A."/>
            <person name="Kostryukova E.S."/>
            <person name="Letarov A.V."/>
        </authorList>
    </citation>
    <scope>NUCLEOTIDE SEQUENCE [LARGE SCALE GENOMIC DNA]</scope>
    <source>
        <strain evidence="4 5">Kr1</strain>
    </source>
</reference>
<evidence type="ECO:0000256" key="2">
    <source>
        <dbReference type="ARBA" id="ARBA00023004"/>
    </source>
</evidence>
<dbReference type="RefSeq" id="WP_103376971.1">
    <property type="nucleotide sequence ID" value="NZ_CP133983.1"/>
</dbReference>
<dbReference type="PRINTS" id="PR01576">
    <property type="entry name" value="PDEFORMYLASE"/>
</dbReference>
<dbReference type="NCBIfam" id="NF001159">
    <property type="entry name" value="PRK00150.1-3"/>
    <property type="match status" value="1"/>
</dbReference>
<comment type="catalytic activity">
    <reaction evidence="3">
        <text>N-terminal N-formyl-L-methionyl-[peptide] + H2O = N-terminal L-methionyl-[peptide] + formate</text>
        <dbReference type="Rhea" id="RHEA:24420"/>
        <dbReference type="Rhea" id="RHEA-COMP:10639"/>
        <dbReference type="Rhea" id="RHEA-COMP:10640"/>
        <dbReference type="ChEBI" id="CHEBI:15377"/>
        <dbReference type="ChEBI" id="CHEBI:15740"/>
        <dbReference type="ChEBI" id="CHEBI:49298"/>
        <dbReference type="ChEBI" id="CHEBI:64731"/>
        <dbReference type="EC" id="3.5.1.88"/>
    </reaction>
</comment>
<comment type="function">
    <text evidence="3">Removes the formyl group from the N-terminal Met of newly synthesized proteins. Requires at least a dipeptide for an efficient rate of reaction. N-terminal L-methionine is a prerequisite for activity but the enzyme has broad specificity at other positions.</text>
</comment>
<gene>
    <name evidence="3" type="primary">def</name>
    <name evidence="4" type="ORF">BXT84_11400</name>
</gene>
<evidence type="ECO:0000313" key="5">
    <source>
        <dbReference type="Proteomes" id="UP000325292"/>
    </source>
</evidence>
<feature type="binding site" evidence="3">
    <location>
        <position position="86"/>
    </location>
    <ligand>
        <name>Fe cation</name>
        <dbReference type="ChEBI" id="CHEBI:24875"/>
    </ligand>
</feature>
<dbReference type="PANTHER" id="PTHR10458">
    <property type="entry name" value="PEPTIDE DEFORMYLASE"/>
    <property type="match status" value="1"/>
</dbReference>
<dbReference type="InterPro" id="IPR036821">
    <property type="entry name" value="Peptide_deformylase_sf"/>
</dbReference>
<feature type="binding site" evidence="3">
    <location>
        <position position="128"/>
    </location>
    <ligand>
        <name>Fe cation</name>
        <dbReference type="ChEBI" id="CHEBI:24875"/>
    </ligand>
</feature>
<keyword evidence="3" id="KW-0648">Protein biosynthesis</keyword>
<protein>
    <recommendedName>
        <fullName evidence="3">Peptide deformylase</fullName>
        <shortName evidence="3">PDF</shortName>
        <ecNumber evidence="3">3.5.1.88</ecNumber>
    </recommendedName>
    <alternativeName>
        <fullName evidence="3">Polypeptide deformylase</fullName>
    </alternativeName>
</protein>
<keyword evidence="3" id="KW-0378">Hydrolase</keyword>
<organism evidence="4 5">
    <name type="scientific">Sulfobacillus thermotolerans</name>
    <dbReference type="NCBI Taxonomy" id="338644"/>
    <lineage>
        <taxon>Bacteria</taxon>
        <taxon>Bacillati</taxon>
        <taxon>Bacillota</taxon>
        <taxon>Clostridia</taxon>
        <taxon>Eubacteriales</taxon>
        <taxon>Clostridiales Family XVII. Incertae Sedis</taxon>
        <taxon>Sulfobacillus</taxon>
    </lineage>
</organism>
<dbReference type="EMBL" id="CP019454">
    <property type="protein sequence ID" value="AUW94472.1"/>
    <property type="molecule type" value="Genomic_DNA"/>
</dbReference>
<evidence type="ECO:0000313" key="4">
    <source>
        <dbReference type="EMBL" id="AUW94472.1"/>
    </source>
</evidence>
<dbReference type="SUPFAM" id="SSF56420">
    <property type="entry name" value="Peptide deformylase"/>
    <property type="match status" value="1"/>
</dbReference>
<dbReference type="Pfam" id="PF01327">
    <property type="entry name" value="Pep_deformylase"/>
    <property type="match status" value="1"/>
</dbReference>
<evidence type="ECO:0000256" key="3">
    <source>
        <dbReference type="HAMAP-Rule" id="MF_00163"/>
    </source>
</evidence>
<comment type="cofactor">
    <cofactor evidence="3">
        <name>Fe(2+)</name>
        <dbReference type="ChEBI" id="CHEBI:29033"/>
    </cofactor>
    <text evidence="3">Binds 1 Fe(2+) ion.</text>
</comment>
<accession>A0ABM6RSZ9</accession>